<protein>
    <submittedName>
        <fullName evidence="2">Uncharacterized protein</fullName>
    </submittedName>
</protein>
<evidence type="ECO:0000313" key="2">
    <source>
        <dbReference type="EMBL" id="KAF9504612.1"/>
    </source>
</evidence>
<gene>
    <name evidence="2" type="ORF">BS47DRAFT_1368657</name>
</gene>
<evidence type="ECO:0000313" key="3">
    <source>
        <dbReference type="Proteomes" id="UP000886523"/>
    </source>
</evidence>
<dbReference type="Proteomes" id="UP000886523">
    <property type="component" value="Unassembled WGS sequence"/>
</dbReference>
<reference evidence="2" key="1">
    <citation type="journal article" date="2020" name="Nat. Commun.">
        <title>Large-scale genome sequencing of mycorrhizal fungi provides insights into the early evolution of symbiotic traits.</title>
        <authorList>
            <person name="Miyauchi S."/>
            <person name="Kiss E."/>
            <person name="Kuo A."/>
            <person name="Drula E."/>
            <person name="Kohler A."/>
            <person name="Sanchez-Garcia M."/>
            <person name="Morin E."/>
            <person name="Andreopoulos B."/>
            <person name="Barry K.W."/>
            <person name="Bonito G."/>
            <person name="Buee M."/>
            <person name="Carver A."/>
            <person name="Chen C."/>
            <person name="Cichocki N."/>
            <person name="Clum A."/>
            <person name="Culley D."/>
            <person name="Crous P.W."/>
            <person name="Fauchery L."/>
            <person name="Girlanda M."/>
            <person name="Hayes R.D."/>
            <person name="Keri Z."/>
            <person name="LaButti K."/>
            <person name="Lipzen A."/>
            <person name="Lombard V."/>
            <person name="Magnuson J."/>
            <person name="Maillard F."/>
            <person name="Murat C."/>
            <person name="Nolan M."/>
            <person name="Ohm R.A."/>
            <person name="Pangilinan J."/>
            <person name="Pereira M.F."/>
            <person name="Perotto S."/>
            <person name="Peter M."/>
            <person name="Pfister S."/>
            <person name="Riley R."/>
            <person name="Sitrit Y."/>
            <person name="Stielow J.B."/>
            <person name="Szollosi G."/>
            <person name="Zifcakova L."/>
            <person name="Stursova M."/>
            <person name="Spatafora J.W."/>
            <person name="Tedersoo L."/>
            <person name="Vaario L.M."/>
            <person name="Yamada A."/>
            <person name="Yan M."/>
            <person name="Wang P."/>
            <person name="Xu J."/>
            <person name="Bruns T."/>
            <person name="Baldrian P."/>
            <person name="Vilgalys R."/>
            <person name="Dunand C."/>
            <person name="Henrissat B."/>
            <person name="Grigoriev I.V."/>
            <person name="Hibbett D."/>
            <person name="Nagy L.G."/>
            <person name="Martin F.M."/>
        </authorList>
    </citation>
    <scope>NUCLEOTIDE SEQUENCE</scope>
    <source>
        <strain evidence="2">UP504</strain>
    </source>
</reference>
<accession>A0A9P6AEX1</accession>
<name>A0A9P6AEX1_9AGAM</name>
<proteinExistence type="predicted"/>
<dbReference type="AlphaFoldDB" id="A0A9P6AEX1"/>
<feature type="region of interest" description="Disordered" evidence="1">
    <location>
        <begin position="208"/>
        <end position="231"/>
    </location>
</feature>
<comment type="caution">
    <text evidence="2">The sequence shown here is derived from an EMBL/GenBank/DDBJ whole genome shotgun (WGS) entry which is preliminary data.</text>
</comment>
<sequence>MNESPQVSRTEFGIFIPGSMESSSHGLFLSSSTNSSAFRFLPAPAGLFVGPNLIDPGSHIIKVCLQKLDCPWREYLWVPGTCLTSNLFSDSAGVVGGPDTGRREFDGPTVDMVATRPDRIEHIIGSCWEDGVIAGSEGDGLKVKAFERGRIYSSKDMKGLKEDQIETKWKMNVLAWDLAAACKMPDIDMEISKDIPGVEGIEEEHPRLCKGVSGSGTRHSSGGFYSRSSTASSKFSGKVMGPLTSIGPVNIAFRPNWDECHCGIVAMTLGTQQEGAQHRQAAISELVWSENTEQDEHPMQAGHDQRVGLE</sequence>
<dbReference type="EMBL" id="MU129209">
    <property type="protein sequence ID" value="KAF9504612.1"/>
    <property type="molecule type" value="Genomic_DNA"/>
</dbReference>
<organism evidence="2 3">
    <name type="scientific">Hydnum rufescens UP504</name>
    <dbReference type="NCBI Taxonomy" id="1448309"/>
    <lineage>
        <taxon>Eukaryota</taxon>
        <taxon>Fungi</taxon>
        <taxon>Dikarya</taxon>
        <taxon>Basidiomycota</taxon>
        <taxon>Agaricomycotina</taxon>
        <taxon>Agaricomycetes</taxon>
        <taxon>Cantharellales</taxon>
        <taxon>Hydnaceae</taxon>
        <taxon>Hydnum</taxon>
    </lineage>
</organism>
<evidence type="ECO:0000256" key="1">
    <source>
        <dbReference type="SAM" id="MobiDB-lite"/>
    </source>
</evidence>
<keyword evidence="3" id="KW-1185">Reference proteome</keyword>